<comment type="caution">
    <text evidence="4">The sequence shown here is derived from an EMBL/GenBank/DDBJ whole genome shotgun (WGS) entry which is preliminary data.</text>
</comment>
<gene>
    <name evidence="4" type="ORF">FWK35_00008179</name>
</gene>
<organism evidence="4 5">
    <name type="scientific">Aphis craccivora</name>
    <name type="common">Cowpea aphid</name>
    <dbReference type="NCBI Taxonomy" id="307492"/>
    <lineage>
        <taxon>Eukaryota</taxon>
        <taxon>Metazoa</taxon>
        <taxon>Ecdysozoa</taxon>
        <taxon>Arthropoda</taxon>
        <taxon>Hexapoda</taxon>
        <taxon>Insecta</taxon>
        <taxon>Pterygota</taxon>
        <taxon>Neoptera</taxon>
        <taxon>Paraneoptera</taxon>
        <taxon>Hemiptera</taxon>
        <taxon>Sternorrhyncha</taxon>
        <taxon>Aphidomorpha</taxon>
        <taxon>Aphidoidea</taxon>
        <taxon>Aphididae</taxon>
        <taxon>Aphidini</taxon>
        <taxon>Aphis</taxon>
        <taxon>Aphis</taxon>
    </lineage>
</organism>
<dbReference type="GO" id="GO:0000785">
    <property type="term" value="C:chromatin"/>
    <property type="evidence" value="ECO:0007669"/>
    <property type="project" value="TreeGrafter"/>
</dbReference>
<dbReference type="Proteomes" id="UP000478052">
    <property type="component" value="Unassembled WGS sequence"/>
</dbReference>
<dbReference type="GO" id="GO:0046872">
    <property type="term" value="F:metal ion binding"/>
    <property type="evidence" value="ECO:0007669"/>
    <property type="project" value="UniProtKB-KW"/>
</dbReference>
<dbReference type="GO" id="GO:0031490">
    <property type="term" value="F:chromatin DNA binding"/>
    <property type="evidence" value="ECO:0007669"/>
    <property type="project" value="TreeGrafter"/>
</dbReference>
<comment type="subcellular location">
    <subcellularLocation>
        <location evidence="1">Nucleus</location>
    </subcellularLocation>
</comment>
<name>A0A6G0Z7K2_APHCR</name>
<accession>A0A6G0Z7K2</accession>
<protein>
    <submittedName>
        <fullName evidence="4">Uncharacterized protein</fullName>
    </submittedName>
</protein>
<dbReference type="OrthoDB" id="1667110at2759"/>
<keyword evidence="3" id="KW-0539">Nucleus</keyword>
<keyword evidence="2" id="KW-0479">Metal-binding</keyword>
<evidence type="ECO:0000313" key="5">
    <source>
        <dbReference type="Proteomes" id="UP000478052"/>
    </source>
</evidence>
<dbReference type="PANTHER" id="PTHR12549:SF38">
    <property type="entry name" value="JMJC DOMAIN-CONTAINING HISTONE DEMETHYLASE 2, ISOFORM A"/>
    <property type="match status" value="1"/>
</dbReference>
<dbReference type="InterPro" id="IPR045109">
    <property type="entry name" value="LSDs-like"/>
</dbReference>
<reference evidence="4 5" key="1">
    <citation type="submission" date="2019-08" db="EMBL/GenBank/DDBJ databases">
        <title>Whole genome of Aphis craccivora.</title>
        <authorList>
            <person name="Voronova N.V."/>
            <person name="Shulinski R.S."/>
            <person name="Bandarenka Y.V."/>
            <person name="Zhorov D.G."/>
            <person name="Warner D."/>
        </authorList>
    </citation>
    <scope>NUCLEOTIDE SEQUENCE [LARGE SCALE GENOMIC DNA]</scope>
    <source>
        <strain evidence="4">180601</strain>
        <tissue evidence="4">Whole Body</tissue>
    </source>
</reference>
<dbReference type="Gene3D" id="2.60.120.650">
    <property type="entry name" value="Cupin"/>
    <property type="match status" value="1"/>
</dbReference>
<dbReference type="SUPFAM" id="SSF51197">
    <property type="entry name" value="Clavaminate synthase-like"/>
    <property type="match status" value="1"/>
</dbReference>
<evidence type="ECO:0000256" key="2">
    <source>
        <dbReference type="ARBA" id="ARBA00022723"/>
    </source>
</evidence>
<dbReference type="GO" id="GO:0003712">
    <property type="term" value="F:transcription coregulator activity"/>
    <property type="evidence" value="ECO:0007669"/>
    <property type="project" value="TreeGrafter"/>
</dbReference>
<dbReference type="GO" id="GO:0000118">
    <property type="term" value="C:histone deacetylase complex"/>
    <property type="evidence" value="ECO:0007669"/>
    <property type="project" value="TreeGrafter"/>
</dbReference>
<dbReference type="AlphaFoldDB" id="A0A6G0Z7K2"/>
<dbReference type="EMBL" id="VUJU01001111">
    <property type="protein sequence ID" value="KAF0766762.1"/>
    <property type="molecule type" value="Genomic_DNA"/>
</dbReference>
<dbReference type="PANTHER" id="PTHR12549">
    <property type="entry name" value="JMJC DOMAIN-CONTAINING HISTONE DEMETHYLATION PROTEIN"/>
    <property type="match status" value="1"/>
</dbReference>
<evidence type="ECO:0000256" key="1">
    <source>
        <dbReference type="ARBA" id="ARBA00004123"/>
    </source>
</evidence>
<proteinExistence type="predicted"/>
<dbReference type="GO" id="GO:0006357">
    <property type="term" value="P:regulation of transcription by RNA polymerase II"/>
    <property type="evidence" value="ECO:0007669"/>
    <property type="project" value="TreeGrafter"/>
</dbReference>
<sequence length="90" mass="10581">MELKDIQSFNLIKNSVRNLHNCIKVAEDFVSPENVHHSFRMTQEFRHLTDSHTNHEDKLQIKNIVFHAVKDSVSNVYKIKIIVASTKYFL</sequence>
<evidence type="ECO:0000313" key="4">
    <source>
        <dbReference type="EMBL" id="KAF0766762.1"/>
    </source>
</evidence>
<dbReference type="GO" id="GO:0032454">
    <property type="term" value="F:histone H3K9 demethylase activity"/>
    <property type="evidence" value="ECO:0007669"/>
    <property type="project" value="InterPro"/>
</dbReference>
<evidence type="ECO:0000256" key="3">
    <source>
        <dbReference type="ARBA" id="ARBA00023242"/>
    </source>
</evidence>
<keyword evidence="5" id="KW-1185">Reference proteome</keyword>